<reference evidence="1" key="2">
    <citation type="journal article" date="2015" name="Fish Shellfish Immunol.">
        <title>Early steps in the European eel (Anguilla anguilla)-Vibrio vulnificus interaction in the gills: Role of the RtxA13 toxin.</title>
        <authorList>
            <person name="Callol A."/>
            <person name="Pajuelo D."/>
            <person name="Ebbesson L."/>
            <person name="Teles M."/>
            <person name="MacKenzie S."/>
            <person name="Amaro C."/>
        </authorList>
    </citation>
    <scope>NUCLEOTIDE SEQUENCE</scope>
</reference>
<dbReference type="EMBL" id="GBXM01023732">
    <property type="protein sequence ID" value="JAH84845.1"/>
    <property type="molecule type" value="Transcribed_RNA"/>
</dbReference>
<sequence length="38" mass="4420">MNKSHHFMGKKMSACFFSRESSPCHLTHLWEIISQGII</sequence>
<organism evidence="1">
    <name type="scientific">Anguilla anguilla</name>
    <name type="common">European freshwater eel</name>
    <name type="synonym">Muraena anguilla</name>
    <dbReference type="NCBI Taxonomy" id="7936"/>
    <lineage>
        <taxon>Eukaryota</taxon>
        <taxon>Metazoa</taxon>
        <taxon>Chordata</taxon>
        <taxon>Craniata</taxon>
        <taxon>Vertebrata</taxon>
        <taxon>Euteleostomi</taxon>
        <taxon>Actinopterygii</taxon>
        <taxon>Neopterygii</taxon>
        <taxon>Teleostei</taxon>
        <taxon>Anguilliformes</taxon>
        <taxon>Anguillidae</taxon>
        <taxon>Anguilla</taxon>
    </lineage>
</organism>
<accession>A0A0E9W5J8</accession>
<proteinExistence type="predicted"/>
<protein>
    <submittedName>
        <fullName evidence="1">Uncharacterized protein</fullName>
    </submittedName>
</protein>
<dbReference type="AlphaFoldDB" id="A0A0E9W5J8"/>
<reference evidence="1" key="1">
    <citation type="submission" date="2014-11" db="EMBL/GenBank/DDBJ databases">
        <authorList>
            <person name="Amaro Gonzalez C."/>
        </authorList>
    </citation>
    <scope>NUCLEOTIDE SEQUENCE</scope>
</reference>
<evidence type="ECO:0000313" key="1">
    <source>
        <dbReference type="EMBL" id="JAH84845.1"/>
    </source>
</evidence>
<name>A0A0E9W5J8_ANGAN</name>